<accession>A0AA46TKG0</accession>
<dbReference type="SUPFAM" id="SSF53448">
    <property type="entry name" value="Nucleotide-diphospho-sugar transferases"/>
    <property type="match status" value="1"/>
</dbReference>
<dbReference type="AlphaFoldDB" id="A0AA46TKG0"/>
<dbReference type="InterPro" id="IPR029044">
    <property type="entry name" value="Nucleotide-diphossugar_trans"/>
</dbReference>
<dbReference type="PANTHER" id="PTHR43777:SF1">
    <property type="entry name" value="MOLYBDENUM COFACTOR CYTIDYLYLTRANSFERASE"/>
    <property type="match status" value="1"/>
</dbReference>
<dbReference type="PANTHER" id="PTHR43777">
    <property type="entry name" value="MOLYBDENUM COFACTOR CYTIDYLYLTRANSFERASE"/>
    <property type="match status" value="1"/>
</dbReference>
<dbReference type="Pfam" id="PF12804">
    <property type="entry name" value="NTP_transf_3"/>
    <property type="match status" value="1"/>
</dbReference>
<name>A0AA46TKG0_9ACTN</name>
<dbReference type="KEGG" id="sgrg:L0C25_06760"/>
<protein>
    <submittedName>
        <fullName evidence="2">NTP transferase domain-containing protein</fullName>
    </submittedName>
</protein>
<dbReference type="EMBL" id="CP094970">
    <property type="protein sequence ID" value="UYM06768.1"/>
    <property type="molecule type" value="Genomic_DNA"/>
</dbReference>
<gene>
    <name evidence="2" type="ORF">L0C25_06760</name>
</gene>
<keyword evidence="2" id="KW-0808">Transferase</keyword>
<dbReference type="GO" id="GO:0016779">
    <property type="term" value="F:nucleotidyltransferase activity"/>
    <property type="evidence" value="ECO:0007669"/>
    <property type="project" value="UniProtKB-ARBA"/>
</dbReference>
<evidence type="ECO:0000313" key="2">
    <source>
        <dbReference type="EMBL" id="UYM06768.1"/>
    </source>
</evidence>
<dbReference type="Proteomes" id="UP001164390">
    <property type="component" value="Chromosome"/>
</dbReference>
<feature type="domain" description="MobA-like NTP transferase" evidence="1">
    <location>
        <begin position="5"/>
        <end position="165"/>
    </location>
</feature>
<dbReference type="InterPro" id="IPR025877">
    <property type="entry name" value="MobA-like_NTP_Trfase"/>
</dbReference>
<evidence type="ECO:0000313" key="3">
    <source>
        <dbReference type="Proteomes" id="UP001164390"/>
    </source>
</evidence>
<keyword evidence="3" id="KW-1185">Reference proteome</keyword>
<sequence>MSVAGLLLAAGAGTRMGGPKALVEGADGVPWAVSSAQVLRDGGCDEVVVVVGAAAQRVRRVLHDEPVRTVFASSWAEGMGASLRVGLSALATGSRADAVVVHLVDLPDVGADVVGRLVRVAVHDGLARAAYDDGRPGHPVLIGRDHWHGAIAAAVGDRGARDYLAGREVAAIDCSDLATGIDIDSR</sequence>
<dbReference type="Gene3D" id="3.90.550.10">
    <property type="entry name" value="Spore Coat Polysaccharide Biosynthesis Protein SpsA, Chain A"/>
    <property type="match status" value="1"/>
</dbReference>
<organism evidence="2 3">
    <name type="scientific">Solicola gregarius</name>
    <dbReference type="NCBI Taxonomy" id="2908642"/>
    <lineage>
        <taxon>Bacteria</taxon>
        <taxon>Bacillati</taxon>
        <taxon>Actinomycetota</taxon>
        <taxon>Actinomycetes</taxon>
        <taxon>Propionibacteriales</taxon>
        <taxon>Nocardioidaceae</taxon>
        <taxon>Solicola</taxon>
    </lineage>
</organism>
<evidence type="ECO:0000259" key="1">
    <source>
        <dbReference type="Pfam" id="PF12804"/>
    </source>
</evidence>
<proteinExistence type="predicted"/>
<reference evidence="2" key="1">
    <citation type="submission" date="2022-01" db="EMBL/GenBank/DDBJ databases">
        <title>Nocardioidaceae gen. sp. A5X3R13.</title>
        <authorList>
            <person name="Lopez Marin M.A."/>
            <person name="Uhlik O."/>
        </authorList>
    </citation>
    <scope>NUCLEOTIDE SEQUENCE</scope>
    <source>
        <strain evidence="2">A5X3R13</strain>
    </source>
</reference>
<dbReference type="RefSeq" id="WP_271635687.1">
    <property type="nucleotide sequence ID" value="NZ_CP094970.1"/>
</dbReference>